<dbReference type="InterPro" id="IPR006059">
    <property type="entry name" value="SBP"/>
</dbReference>
<name>A0A6B0TP43_9RHOB</name>
<dbReference type="Proteomes" id="UP000436016">
    <property type="component" value="Unassembled WGS sequence"/>
</dbReference>
<organism evidence="4 5">
    <name type="scientific">Oceanomicrobium pacificus</name>
    <dbReference type="NCBI Taxonomy" id="2692916"/>
    <lineage>
        <taxon>Bacteria</taxon>
        <taxon>Pseudomonadati</taxon>
        <taxon>Pseudomonadota</taxon>
        <taxon>Alphaproteobacteria</taxon>
        <taxon>Rhodobacterales</taxon>
        <taxon>Paracoccaceae</taxon>
        <taxon>Oceanomicrobium</taxon>
    </lineage>
</organism>
<evidence type="ECO:0000256" key="1">
    <source>
        <dbReference type="ARBA" id="ARBA00004418"/>
    </source>
</evidence>
<comment type="subcellular location">
    <subcellularLocation>
        <location evidence="1">Periplasm</location>
    </subcellularLocation>
</comment>
<proteinExistence type="inferred from homology"/>
<feature type="chain" id="PRO_5025408895" evidence="3">
    <location>
        <begin position="25"/>
        <end position="491"/>
    </location>
</feature>
<dbReference type="Gene3D" id="3.40.190.10">
    <property type="entry name" value="Periplasmic binding protein-like II"/>
    <property type="match status" value="2"/>
</dbReference>
<dbReference type="PANTHER" id="PTHR43649">
    <property type="entry name" value="ARABINOSE-BINDING PROTEIN-RELATED"/>
    <property type="match status" value="1"/>
</dbReference>
<dbReference type="GO" id="GO:0042597">
    <property type="term" value="C:periplasmic space"/>
    <property type="evidence" value="ECO:0007669"/>
    <property type="project" value="UniProtKB-SubCell"/>
</dbReference>
<keyword evidence="3" id="KW-0732">Signal</keyword>
<comment type="caution">
    <text evidence="4">The sequence shown here is derived from an EMBL/GenBank/DDBJ whole genome shotgun (WGS) entry which is preliminary data.</text>
</comment>
<dbReference type="InterPro" id="IPR050490">
    <property type="entry name" value="Bact_solute-bd_prot1"/>
</dbReference>
<dbReference type="SUPFAM" id="SSF53850">
    <property type="entry name" value="Periplasmic binding protein-like II"/>
    <property type="match status" value="1"/>
</dbReference>
<evidence type="ECO:0000313" key="4">
    <source>
        <dbReference type="EMBL" id="MXU64369.1"/>
    </source>
</evidence>
<evidence type="ECO:0000256" key="3">
    <source>
        <dbReference type="SAM" id="SignalP"/>
    </source>
</evidence>
<evidence type="ECO:0000313" key="5">
    <source>
        <dbReference type="Proteomes" id="UP000436016"/>
    </source>
</evidence>
<dbReference type="EMBL" id="WUWG01000001">
    <property type="protein sequence ID" value="MXU64369.1"/>
    <property type="molecule type" value="Genomic_DNA"/>
</dbReference>
<dbReference type="PANTHER" id="PTHR43649:SF12">
    <property type="entry name" value="DIACETYLCHITOBIOSE BINDING PROTEIN DASA"/>
    <property type="match status" value="1"/>
</dbReference>
<reference evidence="4 5" key="1">
    <citation type="submission" date="2019-12" db="EMBL/GenBank/DDBJ databases">
        <title>Strain KN286 was isolated from seawater, which was collected from Caroline Seamount in the tropical western Pacific.</title>
        <authorList>
            <person name="Wang Q."/>
        </authorList>
    </citation>
    <scope>NUCLEOTIDE SEQUENCE [LARGE SCALE GENOMIC DNA]</scope>
    <source>
        <strain evidence="4 5">KN286</strain>
    </source>
</reference>
<dbReference type="Pfam" id="PF13416">
    <property type="entry name" value="SBP_bac_8"/>
    <property type="match status" value="1"/>
</dbReference>
<feature type="signal peptide" evidence="3">
    <location>
        <begin position="1"/>
        <end position="24"/>
    </location>
</feature>
<dbReference type="RefSeq" id="WP_160851664.1">
    <property type="nucleotide sequence ID" value="NZ_WUWG01000001.1"/>
</dbReference>
<dbReference type="AlphaFoldDB" id="A0A6B0TP43"/>
<evidence type="ECO:0000256" key="2">
    <source>
        <dbReference type="ARBA" id="ARBA00008520"/>
    </source>
</evidence>
<accession>A0A6B0TP43</accession>
<keyword evidence="5" id="KW-1185">Reference proteome</keyword>
<sequence>MLKKLMTGSALALATALTPTVGSADGHYDGVVINILTRPGPVIAGRIAERGEEFKEMTGAEVRVAEVPFSELFQKILTDWATGTNSIDVGVFASGWGVELVSGDLVANLDPFIEADDKIDLQDIAPYFRDFNQKVQGSTYFITLDGDFQMLYYRTDVLEEAGLEPPKTWEEYLEVAAAIHGKDMNGDGEADFGSCIFKKRNAQSYFAVQSMAASRVQTKGTSEGLYFDPETMKPKINNAAWKKAFEIYKATGEYGPPEELNHDIGDTRALAIGGRCGLMIDWGDIGPLSIEEGSQIRDKVGAVIMPGSTEALDVETGELKACDADLCPHAVDGINYAPFAAFGGWTAAISATVDDQKKQAAYDFLSYMNQAAQSNVDVTLGWTGYNPYRNSQLESTAAWVEAGFSEEAAENYLGAIKESLNHPNMASDFRIPGAQQYTGVVLDRELARYLADEITVEEALENIEEGWEEITEDFGREEQAEIYALSLGITN</sequence>
<comment type="similarity">
    <text evidence="2">Belongs to the bacterial solute-binding protein 1 family.</text>
</comment>
<gene>
    <name evidence="4" type="ORF">GSH16_02835</name>
</gene>
<protein>
    <submittedName>
        <fullName evidence="4">Extracellular solute-binding protein</fullName>
    </submittedName>
</protein>